<accession>A0A2M4CDY5</accession>
<proteinExistence type="predicted"/>
<reference evidence="2" key="1">
    <citation type="submission" date="2018-01" db="EMBL/GenBank/DDBJ databases">
        <title>An insight into the sialome of Amazonian anophelines.</title>
        <authorList>
            <person name="Ribeiro J.M."/>
            <person name="Scarpassa V."/>
            <person name="Calvo E."/>
        </authorList>
    </citation>
    <scope>NUCLEOTIDE SEQUENCE</scope>
    <source>
        <tissue evidence="2">Salivary glands</tissue>
    </source>
</reference>
<evidence type="ECO:0000313" key="2">
    <source>
        <dbReference type="EMBL" id="MBW63557.1"/>
    </source>
</evidence>
<dbReference type="EMBL" id="GGFJ01014416">
    <property type="protein sequence ID" value="MBW63557.1"/>
    <property type="molecule type" value="Transcribed_RNA"/>
</dbReference>
<feature type="signal peptide" evidence="1">
    <location>
        <begin position="1"/>
        <end position="31"/>
    </location>
</feature>
<evidence type="ECO:0000256" key="1">
    <source>
        <dbReference type="SAM" id="SignalP"/>
    </source>
</evidence>
<keyword evidence="1" id="KW-0732">Signal</keyword>
<protein>
    <submittedName>
        <fullName evidence="2">Putative secreted protein</fullName>
    </submittedName>
</protein>
<dbReference type="AlphaFoldDB" id="A0A2M4CDY5"/>
<organism evidence="2">
    <name type="scientific">Anopheles marajoara</name>
    <dbReference type="NCBI Taxonomy" id="58244"/>
    <lineage>
        <taxon>Eukaryota</taxon>
        <taxon>Metazoa</taxon>
        <taxon>Ecdysozoa</taxon>
        <taxon>Arthropoda</taxon>
        <taxon>Hexapoda</taxon>
        <taxon>Insecta</taxon>
        <taxon>Pterygota</taxon>
        <taxon>Neoptera</taxon>
        <taxon>Endopterygota</taxon>
        <taxon>Diptera</taxon>
        <taxon>Nematocera</taxon>
        <taxon>Culicoidea</taxon>
        <taxon>Culicidae</taxon>
        <taxon>Anophelinae</taxon>
        <taxon>Anopheles</taxon>
    </lineage>
</organism>
<name>A0A2M4CDY5_9DIPT</name>
<feature type="chain" id="PRO_5014766448" evidence="1">
    <location>
        <begin position="32"/>
        <end position="71"/>
    </location>
</feature>
<sequence>MMMITRSRKLGATIWWARITLILSTSSVSMGRTSCTMRRNGIVSRSPPAGCRSTTGEYIGQMAKADGPALG</sequence>